<accession>A0ABN7V0P3</accession>
<evidence type="ECO:0000313" key="3">
    <source>
        <dbReference type="Proteomes" id="UP000789901"/>
    </source>
</evidence>
<name>A0ABN7V0P3_GIGMA</name>
<sequence length="112" mass="12119">MNKNFTFILILFALFSIVKANDGWINCNALGTNATTFDVEFSPDPITSPGPKTTNFKISGKIGNLAGENTFTIEVNIATHSSVSKDHTLLFNIVDGSELIGCITFPRSAFTD</sequence>
<proteinExistence type="predicted"/>
<reference evidence="2 3" key="1">
    <citation type="submission" date="2021-06" db="EMBL/GenBank/DDBJ databases">
        <authorList>
            <person name="Kallberg Y."/>
            <person name="Tangrot J."/>
            <person name="Rosling A."/>
        </authorList>
    </citation>
    <scope>NUCLEOTIDE SEQUENCE [LARGE SCALE GENOMIC DNA]</scope>
    <source>
        <strain evidence="2 3">120-4 pot B 10/14</strain>
    </source>
</reference>
<evidence type="ECO:0000313" key="2">
    <source>
        <dbReference type="EMBL" id="CAG8712317.1"/>
    </source>
</evidence>
<protein>
    <submittedName>
        <fullName evidence="2">9067_t:CDS:1</fullName>
    </submittedName>
</protein>
<feature type="signal peptide" evidence="1">
    <location>
        <begin position="1"/>
        <end position="20"/>
    </location>
</feature>
<gene>
    <name evidence="2" type="ORF">GMARGA_LOCUS12841</name>
</gene>
<keyword evidence="3" id="KW-1185">Reference proteome</keyword>
<organism evidence="2 3">
    <name type="scientific">Gigaspora margarita</name>
    <dbReference type="NCBI Taxonomy" id="4874"/>
    <lineage>
        <taxon>Eukaryota</taxon>
        <taxon>Fungi</taxon>
        <taxon>Fungi incertae sedis</taxon>
        <taxon>Mucoromycota</taxon>
        <taxon>Glomeromycotina</taxon>
        <taxon>Glomeromycetes</taxon>
        <taxon>Diversisporales</taxon>
        <taxon>Gigasporaceae</taxon>
        <taxon>Gigaspora</taxon>
    </lineage>
</organism>
<evidence type="ECO:0000256" key="1">
    <source>
        <dbReference type="SAM" id="SignalP"/>
    </source>
</evidence>
<comment type="caution">
    <text evidence="2">The sequence shown here is derived from an EMBL/GenBank/DDBJ whole genome shotgun (WGS) entry which is preliminary data.</text>
</comment>
<keyword evidence="1" id="KW-0732">Signal</keyword>
<dbReference type="Proteomes" id="UP000789901">
    <property type="component" value="Unassembled WGS sequence"/>
</dbReference>
<dbReference type="EMBL" id="CAJVQB010007985">
    <property type="protein sequence ID" value="CAG8712317.1"/>
    <property type="molecule type" value="Genomic_DNA"/>
</dbReference>
<feature type="chain" id="PRO_5046144436" evidence="1">
    <location>
        <begin position="21"/>
        <end position="112"/>
    </location>
</feature>